<keyword evidence="3" id="KW-1185">Reference proteome</keyword>
<feature type="transmembrane region" description="Helical" evidence="1">
    <location>
        <begin position="57"/>
        <end position="76"/>
    </location>
</feature>
<dbReference type="RefSeq" id="WP_285566613.1">
    <property type="nucleotide sequence ID" value="NZ_BSTK01000001.1"/>
</dbReference>
<keyword evidence="1" id="KW-1133">Transmembrane helix</keyword>
<gene>
    <name evidence="2" type="ORF">Airi02_006790</name>
</gene>
<evidence type="ECO:0000313" key="2">
    <source>
        <dbReference type="EMBL" id="GLY82748.1"/>
    </source>
</evidence>
<proteinExistence type="predicted"/>
<keyword evidence="1" id="KW-0472">Membrane</keyword>
<feature type="transmembrane region" description="Helical" evidence="1">
    <location>
        <begin position="88"/>
        <end position="108"/>
    </location>
</feature>
<evidence type="ECO:0000256" key="1">
    <source>
        <dbReference type="SAM" id="Phobius"/>
    </source>
</evidence>
<dbReference type="AlphaFoldDB" id="A0A9W6VRX5"/>
<dbReference type="EMBL" id="BSTK01000001">
    <property type="protein sequence ID" value="GLY82748.1"/>
    <property type="molecule type" value="Genomic_DNA"/>
</dbReference>
<dbReference type="Proteomes" id="UP001165074">
    <property type="component" value="Unassembled WGS sequence"/>
</dbReference>
<evidence type="ECO:0000313" key="3">
    <source>
        <dbReference type="Proteomes" id="UP001165074"/>
    </source>
</evidence>
<keyword evidence="1" id="KW-0812">Transmembrane</keyword>
<reference evidence="2" key="1">
    <citation type="submission" date="2023-03" db="EMBL/GenBank/DDBJ databases">
        <title>Actinoallomurus iriomotensis NBRC 103684.</title>
        <authorList>
            <person name="Ichikawa N."/>
            <person name="Sato H."/>
            <person name="Tonouchi N."/>
        </authorList>
    </citation>
    <scope>NUCLEOTIDE SEQUENCE</scope>
    <source>
        <strain evidence="2">NBRC 103684</strain>
    </source>
</reference>
<sequence>MGKVWRWVIRSETTLGLFLLIVALAGAGIVIDWMSSAAHGCAPHDTAAICDDGLKNVITPICVFGTLAFCAVSVIGVKWSSLAWMRRWTLIGLAGELACLAAGAVLAATGP</sequence>
<accession>A0A9W6VRX5</accession>
<organism evidence="2 3">
    <name type="scientific">Actinoallomurus iriomotensis</name>
    <dbReference type="NCBI Taxonomy" id="478107"/>
    <lineage>
        <taxon>Bacteria</taxon>
        <taxon>Bacillati</taxon>
        <taxon>Actinomycetota</taxon>
        <taxon>Actinomycetes</taxon>
        <taxon>Streptosporangiales</taxon>
        <taxon>Thermomonosporaceae</taxon>
        <taxon>Actinoallomurus</taxon>
    </lineage>
</organism>
<comment type="caution">
    <text evidence="2">The sequence shown here is derived from an EMBL/GenBank/DDBJ whole genome shotgun (WGS) entry which is preliminary data.</text>
</comment>
<protein>
    <submittedName>
        <fullName evidence="2">Uncharacterized protein</fullName>
    </submittedName>
</protein>
<name>A0A9W6VRX5_9ACTN</name>